<feature type="modified residue" description="N6-(pyridoxal phosphate)lysine" evidence="4 5">
    <location>
        <position position="41"/>
    </location>
</feature>
<comment type="pathway">
    <text evidence="4">Amino-acid biosynthesis; D-alanine biosynthesis; D-alanine from L-alanine: step 1/1.</text>
</comment>
<dbReference type="HAMAP" id="MF_01201">
    <property type="entry name" value="Ala_racemase"/>
    <property type="match status" value="1"/>
</dbReference>
<dbReference type="Gene3D" id="2.40.37.10">
    <property type="entry name" value="Lyase, Ornithine Decarboxylase, Chain A, domain 1"/>
    <property type="match status" value="1"/>
</dbReference>
<evidence type="ECO:0000259" key="7">
    <source>
        <dbReference type="SMART" id="SM01005"/>
    </source>
</evidence>
<feature type="active site" description="Proton acceptor; specific for L-alanine" evidence="4">
    <location>
        <position position="268"/>
    </location>
</feature>
<feature type="domain" description="Alanine racemase C-terminal" evidence="7">
    <location>
        <begin position="247"/>
        <end position="374"/>
    </location>
</feature>
<feature type="active site" description="Proton acceptor; specific for D-alanine" evidence="4">
    <location>
        <position position="41"/>
    </location>
</feature>
<reference evidence="8" key="1">
    <citation type="submission" date="2019-11" db="EMBL/GenBank/DDBJ databases">
        <title>Microbial mats filling the niche in hypersaline microbial mats.</title>
        <authorList>
            <person name="Wong H.L."/>
            <person name="Macleod F.I."/>
            <person name="White R.A. III"/>
            <person name="Burns B.P."/>
        </authorList>
    </citation>
    <scope>NUCLEOTIDE SEQUENCE</scope>
    <source>
        <strain evidence="8">Rbin_158</strain>
    </source>
</reference>
<keyword evidence="2 4" id="KW-0663">Pyridoxal phosphate</keyword>
<dbReference type="PRINTS" id="PR00992">
    <property type="entry name" value="ALARACEMASE"/>
</dbReference>
<comment type="cofactor">
    <cofactor evidence="1 4 5">
        <name>pyridoxal 5'-phosphate</name>
        <dbReference type="ChEBI" id="CHEBI:597326"/>
    </cofactor>
</comment>
<feature type="binding site" evidence="4 6">
    <location>
        <position position="139"/>
    </location>
    <ligand>
        <name>substrate</name>
    </ligand>
</feature>
<dbReference type="GO" id="GO:0030170">
    <property type="term" value="F:pyridoxal phosphate binding"/>
    <property type="evidence" value="ECO:0007669"/>
    <property type="project" value="UniProtKB-UniRule"/>
</dbReference>
<dbReference type="PANTHER" id="PTHR30511:SF0">
    <property type="entry name" value="ALANINE RACEMASE, CATABOLIC-RELATED"/>
    <property type="match status" value="1"/>
</dbReference>
<dbReference type="GO" id="GO:0005829">
    <property type="term" value="C:cytosol"/>
    <property type="evidence" value="ECO:0007669"/>
    <property type="project" value="TreeGrafter"/>
</dbReference>
<dbReference type="FunFam" id="3.20.20.10:FF:000002">
    <property type="entry name" value="Alanine racemase"/>
    <property type="match status" value="1"/>
</dbReference>
<keyword evidence="3 4" id="KW-0413">Isomerase</keyword>
<dbReference type="EMBL" id="WJJP01000581">
    <property type="protein sequence ID" value="MBD3326430.1"/>
    <property type="molecule type" value="Genomic_DNA"/>
</dbReference>
<dbReference type="GO" id="GO:0030632">
    <property type="term" value="P:D-alanine biosynthetic process"/>
    <property type="evidence" value="ECO:0007669"/>
    <property type="project" value="UniProtKB-UniRule"/>
</dbReference>
<protein>
    <recommendedName>
        <fullName evidence="4">Alanine racemase</fullName>
        <ecNumber evidence="4">5.1.1.1</ecNumber>
    </recommendedName>
</protein>
<sequence length="374" mass="41555">MPMNPYHRPAWIEIDLAQLQTNWEQINRDKPPALQLLAVVKDQAYGHGAVECARVALRNGVRRLAVATLSEAVELRENGITAPILVFGERLENQFDLCLRHDLTIFINSANKAKIYAKRAQQLAKIPRIHIEIDTGLARYGIPWNDAVAGIESILAVPGLQVEGLMSHFAMSDELDKSYAYEQLARFQRVLDALHRKELSFPLLHMCNSGGFLDLPAAHFDMVRLGILPLGVFPSQVCRRIPGIRPIMHVKAKIVTTRNLKRGGKVGYGMHYTAPSPRRIAVLPLGYGDGFPRVRNAGYVLMHGRQAPIIGGNAMDATMVDITDIPQAQIGDDVVIMGSMGDQTISVHQVAHLKGSVSYDILTNWRGRLPRIYI</sequence>
<gene>
    <name evidence="8" type="primary">alr</name>
    <name evidence="8" type="ORF">GF339_17730</name>
</gene>
<organism evidence="8 9">
    <name type="scientific">candidate division KSB3 bacterium</name>
    <dbReference type="NCBI Taxonomy" id="2044937"/>
    <lineage>
        <taxon>Bacteria</taxon>
        <taxon>candidate division KSB3</taxon>
    </lineage>
</organism>
<comment type="caution">
    <text evidence="8">The sequence shown here is derived from an EMBL/GenBank/DDBJ whole genome shotgun (WGS) entry which is preliminary data.</text>
</comment>
<comment type="similarity">
    <text evidence="4">Belongs to the alanine racemase family.</text>
</comment>
<dbReference type="InterPro" id="IPR011079">
    <property type="entry name" value="Ala_racemase_C"/>
</dbReference>
<dbReference type="Pfam" id="PF00842">
    <property type="entry name" value="Ala_racemase_C"/>
    <property type="match status" value="1"/>
</dbReference>
<evidence type="ECO:0000256" key="5">
    <source>
        <dbReference type="PIRSR" id="PIRSR600821-50"/>
    </source>
</evidence>
<evidence type="ECO:0000256" key="1">
    <source>
        <dbReference type="ARBA" id="ARBA00001933"/>
    </source>
</evidence>
<comment type="catalytic activity">
    <reaction evidence="4">
        <text>L-alanine = D-alanine</text>
        <dbReference type="Rhea" id="RHEA:20249"/>
        <dbReference type="ChEBI" id="CHEBI:57416"/>
        <dbReference type="ChEBI" id="CHEBI:57972"/>
        <dbReference type="EC" id="5.1.1.1"/>
    </reaction>
</comment>
<dbReference type="CDD" id="cd00430">
    <property type="entry name" value="PLPDE_III_AR"/>
    <property type="match status" value="1"/>
</dbReference>
<dbReference type="SMART" id="SM01005">
    <property type="entry name" value="Ala_racemase_C"/>
    <property type="match status" value="1"/>
</dbReference>
<dbReference type="InterPro" id="IPR001608">
    <property type="entry name" value="Ala_racemase_N"/>
</dbReference>
<evidence type="ECO:0000313" key="8">
    <source>
        <dbReference type="EMBL" id="MBD3326430.1"/>
    </source>
</evidence>
<evidence type="ECO:0000256" key="4">
    <source>
        <dbReference type="HAMAP-Rule" id="MF_01201"/>
    </source>
</evidence>
<proteinExistence type="inferred from homology"/>
<comment type="function">
    <text evidence="4">Catalyzes the interconversion of L-alanine and D-alanine. May also act on other amino acids.</text>
</comment>
<dbReference type="SUPFAM" id="SSF50621">
    <property type="entry name" value="Alanine racemase C-terminal domain-like"/>
    <property type="match status" value="1"/>
</dbReference>
<dbReference type="InterPro" id="IPR009006">
    <property type="entry name" value="Ala_racemase/Decarboxylase_C"/>
</dbReference>
<dbReference type="PANTHER" id="PTHR30511">
    <property type="entry name" value="ALANINE RACEMASE"/>
    <property type="match status" value="1"/>
</dbReference>
<dbReference type="Pfam" id="PF01168">
    <property type="entry name" value="Ala_racemase_N"/>
    <property type="match status" value="1"/>
</dbReference>
<dbReference type="EC" id="5.1.1.1" evidence="4"/>
<dbReference type="GO" id="GO:0008784">
    <property type="term" value="F:alanine racemase activity"/>
    <property type="evidence" value="ECO:0007669"/>
    <property type="project" value="UniProtKB-UniRule"/>
</dbReference>
<evidence type="ECO:0000256" key="2">
    <source>
        <dbReference type="ARBA" id="ARBA00022898"/>
    </source>
</evidence>
<dbReference type="InterPro" id="IPR029066">
    <property type="entry name" value="PLP-binding_barrel"/>
</dbReference>
<dbReference type="Proteomes" id="UP000649604">
    <property type="component" value="Unassembled WGS sequence"/>
</dbReference>
<dbReference type="Gene3D" id="3.20.20.10">
    <property type="entry name" value="Alanine racemase"/>
    <property type="match status" value="1"/>
</dbReference>
<dbReference type="InterPro" id="IPR000821">
    <property type="entry name" value="Ala_racemase"/>
</dbReference>
<name>A0A9D5Q731_9BACT</name>
<dbReference type="NCBIfam" id="TIGR00492">
    <property type="entry name" value="alr"/>
    <property type="match status" value="1"/>
</dbReference>
<feature type="binding site" evidence="4 6">
    <location>
        <position position="315"/>
    </location>
    <ligand>
        <name>substrate</name>
    </ligand>
</feature>
<accession>A0A9D5Q731</accession>
<dbReference type="AlphaFoldDB" id="A0A9D5Q731"/>
<dbReference type="SUPFAM" id="SSF51419">
    <property type="entry name" value="PLP-binding barrel"/>
    <property type="match status" value="1"/>
</dbReference>
<evidence type="ECO:0000256" key="3">
    <source>
        <dbReference type="ARBA" id="ARBA00023235"/>
    </source>
</evidence>
<evidence type="ECO:0000313" key="9">
    <source>
        <dbReference type="Proteomes" id="UP000649604"/>
    </source>
</evidence>
<evidence type="ECO:0000256" key="6">
    <source>
        <dbReference type="PIRSR" id="PIRSR600821-52"/>
    </source>
</evidence>